<keyword evidence="2 3" id="KW-0378">Hydrolase</keyword>
<dbReference type="PANTHER" id="PTHR32494">
    <property type="entry name" value="ALLANTOATE DEIMINASE-RELATED"/>
    <property type="match status" value="1"/>
</dbReference>
<dbReference type="SUPFAM" id="SSF55031">
    <property type="entry name" value="Bacterial exopeptidase dimerisation domain"/>
    <property type="match status" value="1"/>
</dbReference>
<keyword evidence="4" id="KW-1185">Reference proteome</keyword>
<dbReference type="PIRSF" id="PIRSF001235">
    <property type="entry name" value="Amidase_carbamoylase"/>
    <property type="match status" value="1"/>
</dbReference>
<dbReference type="PANTHER" id="PTHR32494:SF5">
    <property type="entry name" value="ALLANTOATE AMIDOHYDROLASE"/>
    <property type="match status" value="1"/>
</dbReference>
<reference evidence="3 4" key="1">
    <citation type="submission" date="2021-08" db="EMBL/GenBank/DDBJ databases">
        <title>Draft Genome Sequence of Phanerochaete sordida strain YK-624.</title>
        <authorList>
            <person name="Mori T."/>
            <person name="Dohra H."/>
            <person name="Suzuki T."/>
            <person name="Kawagishi H."/>
            <person name="Hirai H."/>
        </authorList>
    </citation>
    <scope>NUCLEOTIDE SEQUENCE [LARGE SCALE GENOMIC DNA]</scope>
    <source>
        <strain evidence="3 4">YK-624</strain>
    </source>
</reference>
<protein>
    <submittedName>
        <fullName evidence="3">N-carbamoyl-L-amino acid hydrolase</fullName>
    </submittedName>
</protein>
<comment type="caution">
    <text evidence="3">The sequence shown here is derived from an EMBL/GenBank/DDBJ whole genome shotgun (WGS) entry which is preliminary data.</text>
</comment>
<dbReference type="CDD" id="cd03884">
    <property type="entry name" value="M20_bAS"/>
    <property type="match status" value="1"/>
</dbReference>
<dbReference type="NCBIfam" id="NF006769">
    <property type="entry name" value="PRK09290.1-3"/>
    <property type="match status" value="1"/>
</dbReference>
<evidence type="ECO:0000313" key="4">
    <source>
        <dbReference type="Proteomes" id="UP000703269"/>
    </source>
</evidence>
<dbReference type="InterPro" id="IPR002933">
    <property type="entry name" value="Peptidase_M20"/>
</dbReference>
<comment type="similarity">
    <text evidence="1">Belongs to the peptidase M20A family.</text>
</comment>
<accession>A0A9P3LN68</accession>
<dbReference type="EMBL" id="BPQB01000127">
    <property type="protein sequence ID" value="GJE99957.1"/>
    <property type="molecule type" value="Genomic_DNA"/>
</dbReference>
<evidence type="ECO:0000313" key="3">
    <source>
        <dbReference type="EMBL" id="GJE99957.1"/>
    </source>
</evidence>
<dbReference type="GO" id="GO:0016813">
    <property type="term" value="F:hydrolase activity, acting on carbon-nitrogen (but not peptide) bonds, in linear amidines"/>
    <property type="evidence" value="ECO:0007669"/>
    <property type="project" value="InterPro"/>
</dbReference>
<evidence type="ECO:0000256" key="1">
    <source>
        <dbReference type="ARBA" id="ARBA00006247"/>
    </source>
</evidence>
<organism evidence="3 4">
    <name type="scientific">Phanerochaete sordida</name>
    <dbReference type="NCBI Taxonomy" id="48140"/>
    <lineage>
        <taxon>Eukaryota</taxon>
        <taxon>Fungi</taxon>
        <taxon>Dikarya</taxon>
        <taxon>Basidiomycota</taxon>
        <taxon>Agaricomycotina</taxon>
        <taxon>Agaricomycetes</taxon>
        <taxon>Polyporales</taxon>
        <taxon>Phanerochaetaceae</taxon>
        <taxon>Phanerochaete</taxon>
    </lineage>
</organism>
<dbReference type="InterPro" id="IPR036264">
    <property type="entry name" value="Bact_exopeptidase_dim_dom"/>
</dbReference>
<dbReference type="Pfam" id="PF01546">
    <property type="entry name" value="Peptidase_M20"/>
    <property type="match status" value="1"/>
</dbReference>
<dbReference type="SUPFAM" id="SSF53187">
    <property type="entry name" value="Zn-dependent exopeptidases"/>
    <property type="match status" value="1"/>
</dbReference>
<evidence type="ECO:0000256" key="2">
    <source>
        <dbReference type="ARBA" id="ARBA00022801"/>
    </source>
</evidence>
<dbReference type="OrthoDB" id="4676at2759"/>
<proteinExistence type="inferred from homology"/>
<dbReference type="Proteomes" id="UP000703269">
    <property type="component" value="Unassembled WGS sequence"/>
</dbReference>
<dbReference type="NCBIfam" id="TIGR01879">
    <property type="entry name" value="hydantase"/>
    <property type="match status" value="1"/>
</dbReference>
<dbReference type="Gene3D" id="3.30.70.360">
    <property type="match status" value="1"/>
</dbReference>
<dbReference type="Gene3D" id="3.40.630.10">
    <property type="entry name" value="Zn peptidases"/>
    <property type="match status" value="1"/>
</dbReference>
<sequence>MESCQWGSTPDGGMNRLTLNDDDKRVREWFIAQVKQYGCAVTVDAVGNIFATRPGTNNALPPIGLGSHLDTQPAGGKYDGIVGVLSALEVLKSLHDNNVQTYAPIAVIDWTNEEGARFPPAMLGSGVWAGKFTPEYAYGRTDLKGAKLGDELKRIGFKGEVPASYEANPLSAHYEVHIEQGPVLEAENKPIAVVTGVQAITWFNVELRGREQHCGTTPMDRRADTLLAAAQMIVGINAVALSIPGALASVAVINSTPQSINTLASSVQFNIDARATDDATLARLEAALEQRCREVAAQSGVELRAWDRFWNAKRTVFDERMVGFVRESAAEGGFASRDIQSGAGHDSVYTAARVPTSMIFIRCKGGISHNPAEYSSPEDIAAGAQVLLGAVLKYDAYLKSQAK</sequence>
<dbReference type="InterPro" id="IPR010158">
    <property type="entry name" value="Amidase_Cbmase"/>
</dbReference>
<dbReference type="AlphaFoldDB" id="A0A9P3LN68"/>
<name>A0A9P3LN68_9APHY</name>
<gene>
    <name evidence="3" type="ORF">PsYK624_162330</name>
</gene>